<dbReference type="Gene3D" id="2.40.50.140">
    <property type="entry name" value="Nucleic acid-binding proteins"/>
    <property type="match status" value="1"/>
</dbReference>
<name>A0A8T2LJM8_ASTMX</name>
<comment type="caution">
    <text evidence="2">The sequence shown here is derived from an EMBL/GenBank/DDBJ whole genome shotgun (WGS) entry which is preliminary data.</text>
</comment>
<feature type="compositionally biased region" description="Low complexity" evidence="1">
    <location>
        <begin position="104"/>
        <end position="119"/>
    </location>
</feature>
<reference evidence="2 3" key="1">
    <citation type="submission" date="2021-07" db="EMBL/GenBank/DDBJ databases">
        <authorList>
            <person name="Imarazene B."/>
            <person name="Zahm M."/>
            <person name="Klopp C."/>
            <person name="Cabau C."/>
            <person name="Beille S."/>
            <person name="Jouanno E."/>
            <person name="Castinel A."/>
            <person name="Lluch J."/>
            <person name="Gil L."/>
            <person name="Kuchtly C."/>
            <person name="Lopez Roques C."/>
            <person name="Donnadieu C."/>
            <person name="Parrinello H."/>
            <person name="Journot L."/>
            <person name="Du K."/>
            <person name="Schartl M."/>
            <person name="Retaux S."/>
            <person name="Guiguen Y."/>
        </authorList>
    </citation>
    <scope>NUCLEOTIDE SEQUENCE [LARGE SCALE GENOMIC DNA]</scope>
    <source>
        <strain evidence="2">Pach_M1</strain>
        <tissue evidence="2">Testis</tissue>
    </source>
</reference>
<dbReference type="InterPro" id="IPR012340">
    <property type="entry name" value="NA-bd_OB-fold"/>
</dbReference>
<dbReference type="Proteomes" id="UP000752171">
    <property type="component" value="Unassembled WGS sequence"/>
</dbReference>
<dbReference type="AlphaFoldDB" id="A0A8T2LJM8"/>
<evidence type="ECO:0000313" key="3">
    <source>
        <dbReference type="Proteomes" id="UP000752171"/>
    </source>
</evidence>
<evidence type="ECO:0000256" key="1">
    <source>
        <dbReference type="SAM" id="MobiDB-lite"/>
    </source>
</evidence>
<accession>A0A8T2LJM8</accession>
<dbReference type="SUPFAM" id="SSF50249">
    <property type="entry name" value="Nucleic acid-binding proteins"/>
    <property type="match status" value="1"/>
</dbReference>
<proteinExistence type="predicted"/>
<dbReference type="EMBL" id="JAICCE010000011">
    <property type="protein sequence ID" value="KAG9271739.1"/>
    <property type="molecule type" value="Genomic_DNA"/>
</dbReference>
<feature type="region of interest" description="Disordered" evidence="1">
    <location>
        <begin position="21"/>
        <end position="126"/>
    </location>
</feature>
<feature type="compositionally biased region" description="Basic residues" evidence="1">
    <location>
        <begin position="76"/>
        <end position="86"/>
    </location>
</feature>
<organism evidence="2 3">
    <name type="scientific">Astyanax mexicanus</name>
    <name type="common">Blind cave fish</name>
    <name type="synonym">Astyanax fasciatus mexicanus</name>
    <dbReference type="NCBI Taxonomy" id="7994"/>
    <lineage>
        <taxon>Eukaryota</taxon>
        <taxon>Metazoa</taxon>
        <taxon>Chordata</taxon>
        <taxon>Craniata</taxon>
        <taxon>Vertebrata</taxon>
        <taxon>Euteleostomi</taxon>
        <taxon>Actinopterygii</taxon>
        <taxon>Neopterygii</taxon>
        <taxon>Teleostei</taxon>
        <taxon>Ostariophysi</taxon>
        <taxon>Characiformes</taxon>
        <taxon>Characoidei</taxon>
        <taxon>Acestrorhamphidae</taxon>
        <taxon>Acestrorhamphinae</taxon>
        <taxon>Astyanax</taxon>
    </lineage>
</organism>
<evidence type="ECO:0000313" key="2">
    <source>
        <dbReference type="EMBL" id="KAG9271739.1"/>
    </source>
</evidence>
<gene>
    <name evidence="2" type="ORF">AMEX_G14697</name>
</gene>
<protein>
    <submittedName>
        <fullName evidence="2">Uncharacterized protein</fullName>
    </submittedName>
</protein>
<sequence length="399" mass="44720">MEIIRSKTIKLSLMMNEYSTVRNIQDPEKPKAPAKKAAKRKAGETSTGEEEKENQGVGNDTPPKTGRMVDPDKPKAPAKKAAKRKADKPEVPTKKAAKPKTGKPKTLTKNTTTPKTGVTQHDKPSKKCVKGYIHNVSKIILSAKKNKYFTALFQKAKTCSKLLVFKEEHHQEYVAAEKNRIPVKLENIEYEHQRTGETDIKAGWDSKLSSLKKLPFSFDATKKQETNAEHKKIRDILKNPIINQRVHVAVKIMKIQKKGKEVTRANQTLPKTVYTVSDKSGDLDLTVWRKRKNLSVGKWYHLSNVSVREFCGKATLTTTPQTIIKEVAEAKAAGSFTDPGNKGVKEVQTYAGGEQAKKRKVASTNETTAGLAVNINQQQMRTDDQQYVLKDKLEKLKTF</sequence>